<accession>A0A9P8VNR8</accession>
<keyword evidence="1" id="KW-1133">Transmembrane helix</keyword>
<proteinExistence type="predicted"/>
<dbReference type="OrthoDB" id="5430750at2759"/>
<dbReference type="AlphaFoldDB" id="A0A9P8VNR8"/>
<evidence type="ECO:0000256" key="1">
    <source>
        <dbReference type="SAM" id="Phobius"/>
    </source>
</evidence>
<keyword evidence="3" id="KW-1185">Reference proteome</keyword>
<keyword evidence="1" id="KW-0812">Transmembrane</keyword>
<gene>
    <name evidence="2" type="ORF">F5X68DRAFT_197125</name>
</gene>
<sequence length="193" mass="21622">MTLVSEFISTQFKAIEVFAAVLSPDSRTSPVEEEVDAFEQLEMTVIERIGSRLLQQSKHFQRMDKACDHLADEVRGLAEIMADQNSRAMMIFTIVTVFFLPPGFVAAYLSMGDGPDGLDFEGLQRRFWTIAGPLTVTVWAVCLFLAFGGAMNSPLDKARATVDEWRVRRAERQATKENGVDEEESPYVVEYGV</sequence>
<evidence type="ECO:0000313" key="2">
    <source>
        <dbReference type="EMBL" id="KAH6697313.1"/>
    </source>
</evidence>
<name>A0A9P8VNR8_9PEZI</name>
<keyword evidence="1" id="KW-0472">Membrane</keyword>
<protein>
    <submittedName>
        <fullName evidence="2">Uncharacterized protein</fullName>
    </submittedName>
</protein>
<dbReference type="Proteomes" id="UP000770015">
    <property type="component" value="Unassembled WGS sequence"/>
</dbReference>
<dbReference type="Gene3D" id="1.20.58.340">
    <property type="entry name" value="Magnesium transport protein CorA, transmembrane region"/>
    <property type="match status" value="1"/>
</dbReference>
<dbReference type="EMBL" id="JAGSXJ010000001">
    <property type="protein sequence ID" value="KAH6697313.1"/>
    <property type="molecule type" value="Genomic_DNA"/>
</dbReference>
<evidence type="ECO:0000313" key="3">
    <source>
        <dbReference type="Proteomes" id="UP000770015"/>
    </source>
</evidence>
<reference evidence="2" key="1">
    <citation type="journal article" date="2021" name="Nat. Commun.">
        <title>Genetic determinants of endophytism in the Arabidopsis root mycobiome.</title>
        <authorList>
            <person name="Mesny F."/>
            <person name="Miyauchi S."/>
            <person name="Thiergart T."/>
            <person name="Pickel B."/>
            <person name="Atanasova L."/>
            <person name="Karlsson M."/>
            <person name="Huettel B."/>
            <person name="Barry K.W."/>
            <person name="Haridas S."/>
            <person name="Chen C."/>
            <person name="Bauer D."/>
            <person name="Andreopoulos W."/>
            <person name="Pangilinan J."/>
            <person name="LaButti K."/>
            <person name="Riley R."/>
            <person name="Lipzen A."/>
            <person name="Clum A."/>
            <person name="Drula E."/>
            <person name="Henrissat B."/>
            <person name="Kohler A."/>
            <person name="Grigoriev I.V."/>
            <person name="Martin F.M."/>
            <person name="Hacquard S."/>
        </authorList>
    </citation>
    <scope>NUCLEOTIDE SEQUENCE</scope>
    <source>
        <strain evidence="2">MPI-SDFR-AT-0117</strain>
    </source>
</reference>
<feature type="transmembrane region" description="Helical" evidence="1">
    <location>
        <begin position="89"/>
        <end position="110"/>
    </location>
</feature>
<comment type="caution">
    <text evidence="2">The sequence shown here is derived from an EMBL/GenBank/DDBJ whole genome shotgun (WGS) entry which is preliminary data.</text>
</comment>
<organism evidence="2 3">
    <name type="scientific">Plectosphaerella plurivora</name>
    <dbReference type="NCBI Taxonomy" id="936078"/>
    <lineage>
        <taxon>Eukaryota</taxon>
        <taxon>Fungi</taxon>
        <taxon>Dikarya</taxon>
        <taxon>Ascomycota</taxon>
        <taxon>Pezizomycotina</taxon>
        <taxon>Sordariomycetes</taxon>
        <taxon>Hypocreomycetidae</taxon>
        <taxon>Glomerellales</taxon>
        <taxon>Plectosphaerellaceae</taxon>
        <taxon>Plectosphaerella</taxon>
    </lineage>
</organism>
<feature type="transmembrane region" description="Helical" evidence="1">
    <location>
        <begin position="130"/>
        <end position="150"/>
    </location>
</feature>